<feature type="domain" description="Acyltransferase 3" evidence="2">
    <location>
        <begin position="7"/>
        <end position="183"/>
    </location>
</feature>
<feature type="transmembrane region" description="Helical" evidence="1">
    <location>
        <begin position="37"/>
        <end position="58"/>
    </location>
</feature>
<dbReference type="GO" id="GO:0016020">
    <property type="term" value="C:membrane"/>
    <property type="evidence" value="ECO:0007669"/>
    <property type="project" value="TreeGrafter"/>
</dbReference>
<dbReference type="Pfam" id="PF01757">
    <property type="entry name" value="Acyl_transf_3"/>
    <property type="match status" value="1"/>
</dbReference>
<accession>A0A383BK24</accession>
<evidence type="ECO:0000313" key="3">
    <source>
        <dbReference type="EMBL" id="SVE20191.1"/>
    </source>
</evidence>
<dbReference type="InterPro" id="IPR050879">
    <property type="entry name" value="Acyltransferase_3"/>
</dbReference>
<name>A0A383BK24_9ZZZZ</name>
<sequence length="194" mass="22477">MKISYRPEIDGLRAIAVGAVILYHAQITLFGQQPFKGGFIGVDIFFVISGYLITSIILKEMIVTGSFSFKNFYERRIRRILPALLFVMLVSLPFAWMYLLSSDLLDFSKSILYSLGFSSNFYFHYSGTQYGAQDELFKPFLHMWSLSIEEQYYILFPIILLTAFKYFKKYLVLFLILGFVISLTLADWGSKNYS</sequence>
<evidence type="ECO:0000259" key="2">
    <source>
        <dbReference type="Pfam" id="PF01757"/>
    </source>
</evidence>
<organism evidence="3">
    <name type="scientific">marine metagenome</name>
    <dbReference type="NCBI Taxonomy" id="408172"/>
    <lineage>
        <taxon>unclassified sequences</taxon>
        <taxon>metagenomes</taxon>
        <taxon>ecological metagenomes</taxon>
    </lineage>
</organism>
<keyword evidence="1" id="KW-0472">Membrane</keyword>
<reference evidence="3" key="1">
    <citation type="submission" date="2018-05" db="EMBL/GenBank/DDBJ databases">
        <authorList>
            <person name="Lanie J.A."/>
            <person name="Ng W.-L."/>
            <person name="Kazmierczak K.M."/>
            <person name="Andrzejewski T.M."/>
            <person name="Davidsen T.M."/>
            <person name="Wayne K.J."/>
            <person name="Tettelin H."/>
            <person name="Glass J.I."/>
            <person name="Rusch D."/>
            <person name="Podicherti R."/>
            <person name="Tsui H.-C.T."/>
            <person name="Winkler M.E."/>
        </authorList>
    </citation>
    <scope>NUCLEOTIDE SEQUENCE</scope>
</reference>
<feature type="transmembrane region" description="Helical" evidence="1">
    <location>
        <begin position="143"/>
        <end position="163"/>
    </location>
</feature>
<dbReference type="EMBL" id="UINC01201034">
    <property type="protein sequence ID" value="SVE20191.1"/>
    <property type="molecule type" value="Genomic_DNA"/>
</dbReference>
<dbReference type="InterPro" id="IPR002656">
    <property type="entry name" value="Acyl_transf_3_dom"/>
</dbReference>
<dbReference type="GO" id="GO:0009103">
    <property type="term" value="P:lipopolysaccharide biosynthetic process"/>
    <property type="evidence" value="ECO:0007669"/>
    <property type="project" value="TreeGrafter"/>
</dbReference>
<keyword evidence="1" id="KW-0812">Transmembrane</keyword>
<feature type="transmembrane region" description="Helical" evidence="1">
    <location>
        <begin position="12"/>
        <end position="31"/>
    </location>
</feature>
<dbReference type="PANTHER" id="PTHR23028">
    <property type="entry name" value="ACETYLTRANSFERASE"/>
    <property type="match status" value="1"/>
</dbReference>
<dbReference type="AlphaFoldDB" id="A0A383BK24"/>
<feature type="non-terminal residue" evidence="3">
    <location>
        <position position="194"/>
    </location>
</feature>
<feature type="transmembrane region" description="Helical" evidence="1">
    <location>
        <begin position="79"/>
        <end position="99"/>
    </location>
</feature>
<dbReference type="GO" id="GO:0016747">
    <property type="term" value="F:acyltransferase activity, transferring groups other than amino-acyl groups"/>
    <property type="evidence" value="ECO:0007669"/>
    <property type="project" value="InterPro"/>
</dbReference>
<protein>
    <recommendedName>
        <fullName evidence="2">Acyltransferase 3 domain-containing protein</fullName>
    </recommendedName>
</protein>
<proteinExistence type="predicted"/>
<keyword evidence="1" id="KW-1133">Transmembrane helix</keyword>
<gene>
    <name evidence="3" type="ORF">METZ01_LOCUS473045</name>
</gene>
<feature type="transmembrane region" description="Helical" evidence="1">
    <location>
        <begin position="170"/>
        <end position="189"/>
    </location>
</feature>
<dbReference type="PANTHER" id="PTHR23028:SF53">
    <property type="entry name" value="ACYL_TRANSF_3 DOMAIN-CONTAINING PROTEIN"/>
    <property type="match status" value="1"/>
</dbReference>
<evidence type="ECO:0000256" key="1">
    <source>
        <dbReference type="SAM" id="Phobius"/>
    </source>
</evidence>